<proteinExistence type="predicted"/>
<dbReference type="AlphaFoldDB" id="A0A7R9FTY0"/>
<organism evidence="1">
    <name type="scientific">Darwinula stevensoni</name>
    <dbReference type="NCBI Taxonomy" id="69355"/>
    <lineage>
        <taxon>Eukaryota</taxon>
        <taxon>Metazoa</taxon>
        <taxon>Ecdysozoa</taxon>
        <taxon>Arthropoda</taxon>
        <taxon>Crustacea</taxon>
        <taxon>Oligostraca</taxon>
        <taxon>Ostracoda</taxon>
        <taxon>Podocopa</taxon>
        <taxon>Podocopida</taxon>
        <taxon>Darwinulocopina</taxon>
        <taxon>Darwinuloidea</taxon>
        <taxon>Darwinulidae</taxon>
        <taxon>Darwinula</taxon>
    </lineage>
</organism>
<reference evidence="1" key="1">
    <citation type="submission" date="2020-11" db="EMBL/GenBank/DDBJ databases">
        <authorList>
            <person name="Tran Van P."/>
        </authorList>
    </citation>
    <scope>NUCLEOTIDE SEQUENCE</scope>
</reference>
<evidence type="ECO:0000313" key="2">
    <source>
        <dbReference type="Proteomes" id="UP000677054"/>
    </source>
</evidence>
<evidence type="ECO:0000313" key="1">
    <source>
        <dbReference type="EMBL" id="CAD7255029.1"/>
    </source>
</evidence>
<gene>
    <name evidence="1" type="ORF">DSTB1V02_LOCUS14775</name>
</gene>
<sequence length="74" mass="8898">MKDILTGIFVQFAKSGDPTPDPRADVKWPQWTQDDPRHFVFDFHPRLSRNLMDSKFLDFWEQLASQPKRHREEL</sequence>
<dbReference type="Gene3D" id="3.40.50.1820">
    <property type="entry name" value="alpha/beta hydrolase"/>
    <property type="match status" value="1"/>
</dbReference>
<accession>A0A7R9FTY0</accession>
<dbReference type="OrthoDB" id="19653at2759"/>
<name>A0A7R9FTY0_9CRUS</name>
<dbReference type="EMBL" id="CAJPEV010015879">
    <property type="protein sequence ID" value="CAG0907240.1"/>
    <property type="molecule type" value="Genomic_DNA"/>
</dbReference>
<keyword evidence="2" id="KW-1185">Reference proteome</keyword>
<dbReference type="Proteomes" id="UP000677054">
    <property type="component" value="Unassembled WGS sequence"/>
</dbReference>
<dbReference type="EMBL" id="LR915397">
    <property type="protein sequence ID" value="CAD7255029.1"/>
    <property type="molecule type" value="Genomic_DNA"/>
</dbReference>
<protein>
    <recommendedName>
        <fullName evidence="3">Acetylcholinesterase</fullName>
    </recommendedName>
</protein>
<dbReference type="InterPro" id="IPR029058">
    <property type="entry name" value="AB_hydrolase_fold"/>
</dbReference>
<evidence type="ECO:0008006" key="3">
    <source>
        <dbReference type="Google" id="ProtNLM"/>
    </source>
</evidence>
<dbReference type="SUPFAM" id="SSF53474">
    <property type="entry name" value="alpha/beta-Hydrolases"/>
    <property type="match status" value="1"/>
</dbReference>